<keyword evidence="3" id="KW-0378">Hydrolase</keyword>
<dbReference type="Proteomes" id="UP000824037">
    <property type="component" value="Unassembled WGS sequence"/>
</dbReference>
<dbReference type="Gene3D" id="2.60.120.260">
    <property type="entry name" value="Galactose-binding domain-like"/>
    <property type="match status" value="1"/>
</dbReference>
<dbReference type="Gene3D" id="3.40.50.1110">
    <property type="entry name" value="SGNH hydrolase"/>
    <property type="match status" value="1"/>
</dbReference>
<gene>
    <name evidence="3" type="ORF">H9815_09815</name>
</gene>
<dbReference type="SUPFAM" id="SSF52266">
    <property type="entry name" value="SGNH hydrolase"/>
    <property type="match status" value="1"/>
</dbReference>
<reference evidence="3" key="1">
    <citation type="journal article" date="2021" name="PeerJ">
        <title>Extensive microbial diversity within the chicken gut microbiome revealed by metagenomics and culture.</title>
        <authorList>
            <person name="Gilroy R."/>
            <person name="Ravi A."/>
            <person name="Getino M."/>
            <person name="Pursley I."/>
            <person name="Horton D.L."/>
            <person name="Alikhan N.F."/>
            <person name="Baker D."/>
            <person name="Gharbi K."/>
            <person name="Hall N."/>
            <person name="Watson M."/>
            <person name="Adriaenssens E.M."/>
            <person name="Foster-Nyarko E."/>
            <person name="Jarju S."/>
            <person name="Secka A."/>
            <person name="Antonio M."/>
            <person name="Oren A."/>
            <person name="Chaudhuri R.R."/>
            <person name="La Ragione R."/>
            <person name="Hildebrand F."/>
            <person name="Pallen M.J."/>
        </authorList>
    </citation>
    <scope>NUCLEOTIDE SEQUENCE</scope>
    <source>
        <strain evidence="3">ChiGjej4B4-7305</strain>
    </source>
</reference>
<feature type="domain" description="SGNH hydrolase-type esterase" evidence="1">
    <location>
        <begin position="159"/>
        <end position="333"/>
    </location>
</feature>
<name>A0A9D2EEY0_9MICO</name>
<dbReference type="InterPro" id="IPR036514">
    <property type="entry name" value="SGNH_hydro_sf"/>
</dbReference>
<dbReference type="GO" id="GO:0016787">
    <property type="term" value="F:hydrolase activity"/>
    <property type="evidence" value="ECO:0007669"/>
    <property type="project" value="UniProtKB-KW"/>
</dbReference>
<dbReference type="EMBL" id="DXBY01000164">
    <property type="protein sequence ID" value="HIZ36062.1"/>
    <property type="molecule type" value="Genomic_DNA"/>
</dbReference>
<feature type="domain" description="SGNH hydrolase-type esterase N-terminal" evidence="2">
    <location>
        <begin position="14"/>
        <end position="148"/>
    </location>
</feature>
<dbReference type="Pfam" id="PF14607">
    <property type="entry name" value="GxDLY"/>
    <property type="match status" value="1"/>
</dbReference>
<reference evidence="3" key="2">
    <citation type="submission" date="2021-04" db="EMBL/GenBank/DDBJ databases">
        <authorList>
            <person name="Gilroy R."/>
        </authorList>
    </citation>
    <scope>NUCLEOTIDE SEQUENCE</scope>
    <source>
        <strain evidence="3">ChiGjej4B4-7305</strain>
    </source>
</reference>
<dbReference type="InterPro" id="IPR013830">
    <property type="entry name" value="SGNH_hydro"/>
</dbReference>
<protein>
    <submittedName>
        <fullName evidence="3">SGNH/GDSL hydrolase family protein</fullName>
    </submittedName>
</protein>
<evidence type="ECO:0000313" key="3">
    <source>
        <dbReference type="EMBL" id="HIZ36062.1"/>
    </source>
</evidence>
<evidence type="ECO:0000259" key="2">
    <source>
        <dbReference type="Pfam" id="PF14607"/>
    </source>
</evidence>
<evidence type="ECO:0000313" key="4">
    <source>
        <dbReference type="Proteomes" id="UP000824037"/>
    </source>
</evidence>
<evidence type="ECO:0000259" key="1">
    <source>
        <dbReference type="Pfam" id="PF14606"/>
    </source>
</evidence>
<dbReference type="InterPro" id="IPR032740">
    <property type="entry name" value="GxDLY"/>
</dbReference>
<proteinExistence type="predicted"/>
<comment type="caution">
    <text evidence="3">The sequence shown here is derived from an EMBL/GenBank/DDBJ whole genome shotgun (WGS) entry which is preliminary data.</text>
</comment>
<accession>A0A9D2EEY0</accession>
<sequence>MTAELTWHTLGEPRGRGWPRAAMDRRYDRLPAHARDMVPEVVWGLSRHSSTLFHEFETDAVQLHARWQVRPDEIRLAHMPDTAVAGLDLYGSDDTERLRWVGVGVPTDLDTEAVLAENLAPGKRRYRLYLPLFKQLADVQLGVPAGATLTEVQPEPLGPIVYYGTSIIHGASASRAGMSLPAILGRRLGRDIIGLGFSGNGKMETALAELIAEIDAGVYVVDCLPNMDATLVRERALPFLQALRSRRPDAPVLLIEDRTLTNSWIRPDRQTAHAAARAELTAAFGQLTGEGDANLHYLGHRDLLGDDDEGTVDSSHPTDLGFVRMADRLEPVLAGLLRTGAGESSAAAAGSR</sequence>
<organism evidence="3 4">
    <name type="scientific">Candidatus Ruania gallistercoris</name>
    <dbReference type="NCBI Taxonomy" id="2838746"/>
    <lineage>
        <taxon>Bacteria</taxon>
        <taxon>Bacillati</taxon>
        <taxon>Actinomycetota</taxon>
        <taxon>Actinomycetes</taxon>
        <taxon>Micrococcales</taxon>
        <taxon>Ruaniaceae</taxon>
        <taxon>Ruania</taxon>
    </lineage>
</organism>
<dbReference type="AlphaFoldDB" id="A0A9D2EEY0"/>
<dbReference type="Pfam" id="PF14606">
    <property type="entry name" value="Lipase_GDSL_3"/>
    <property type="match status" value="1"/>
</dbReference>